<gene>
    <name evidence="5" type="primary">jg2980</name>
    <name evidence="5" type="ORF">PAEG_LOCUS11360</name>
</gene>
<dbReference type="InterPro" id="IPR036259">
    <property type="entry name" value="MFS_trans_sf"/>
</dbReference>
<feature type="transmembrane region" description="Helical" evidence="3">
    <location>
        <begin position="277"/>
        <end position="295"/>
    </location>
</feature>
<feature type="region of interest" description="Disordered" evidence="2">
    <location>
        <begin position="121"/>
        <end position="148"/>
    </location>
</feature>
<dbReference type="Proteomes" id="UP000838756">
    <property type="component" value="Unassembled WGS sequence"/>
</dbReference>
<feature type="transmembrane region" description="Helical" evidence="3">
    <location>
        <begin position="694"/>
        <end position="714"/>
    </location>
</feature>
<feature type="region of interest" description="Disordered" evidence="2">
    <location>
        <begin position="53"/>
        <end position="72"/>
    </location>
</feature>
<comment type="caution">
    <text evidence="5">The sequence shown here is derived from an EMBL/GenBank/DDBJ whole genome shotgun (WGS) entry which is preliminary data.</text>
</comment>
<dbReference type="Gene3D" id="1.20.1250.20">
    <property type="entry name" value="MFS general substrate transporter like domains"/>
    <property type="match status" value="2"/>
</dbReference>
<feature type="compositionally biased region" description="Basic and acidic residues" evidence="2">
    <location>
        <begin position="124"/>
        <end position="140"/>
    </location>
</feature>
<keyword evidence="6" id="KW-1185">Reference proteome</keyword>
<dbReference type="SUPFAM" id="SSF103473">
    <property type="entry name" value="MFS general substrate transporter"/>
    <property type="match status" value="1"/>
</dbReference>
<dbReference type="PROSITE" id="PS50850">
    <property type="entry name" value="MFS"/>
    <property type="match status" value="1"/>
</dbReference>
<dbReference type="AlphaFoldDB" id="A0A8S4RCJ0"/>
<comment type="subcellular location">
    <subcellularLocation>
        <location evidence="1">Membrane</location>
        <topology evidence="1">Multi-pass membrane protein</topology>
    </subcellularLocation>
</comment>
<dbReference type="InterPro" id="IPR050327">
    <property type="entry name" value="Proton-linked_MCT"/>
</dbReference>
<feature type="transmembrane region" description="Helical" evidence="3">
    <location>
        <begin position="366"/>
        <end position="385"/>
    </location>
</feature>
<dbReference type="OrthoDB" id="410267at2759"/>
<dbReference type="Pfam" id="PF07690">
    <property type="entry name" value="MFS_1"/>
    <property type="match status" value="2"/>
</dbReference>
<dbReference type="EMBL" id="CAKXAJ010024950">
    <property type="protein sequence ID" value="CAH2233261.1"/>
    <property type="molecule type" value="Genomic_DNA"/>
</dbReference>
<feature type="region of interest" description="Disordered" evidence="2">
    <location>
        <begin position="402"/>
        <end position="424"/>
    </location>
</feature>
<dbReference type="CDD" id="cd17352">
    <property type="entry name" value="MFS_MCT_SLC16"/>
    <property type="match status" value="1"/>
</dbReference>
<feature type="domain" description="Major facilitator superfamily (MFS) profile" evidence="4">
    <location>
        <begin position="209"/>
        <end position="847"/>
    </location>
</feature>
<evidence type="ECO:0000259" key="4">
    <source>
        <dbReference type="PROSITE" id="PS50850"/>
    </source>
</evidence>
<feature type="transmembrane region" description="Helical" evidence="3">
    <location>
        <begin position="726"/>
        <end position="747"/>
    </location>
</feature>
<feature type="transmembrane region" description="Helical" evidence="3">
    <location>
        <begin position="753"/>
        <end position="770"/>
    </location>
</feature>
<feature type="transmembrane region" description="Helical" evidence="3">
    <location>
        <begin position="791"/>
        <end position="811"/>
    </location>
</feature>
<sequence length="874" mass="97349">MANTCLHNYKAQNDGIIVHSSYKKGFNTPFGVLRFICWLSLRCCRKQNFKSMSRKRKASKTHKGNNFKSKRPSALMDTDRTYANGIPGKEKVIKYEPKVPSEEEKTTSPLLTKNNDIIYIDSVNDERDKPRDAEKSRNDLNKINSVKTEDSEAKDNVLTVVFQKDDRSDEDAKSTNERVKFLGLGDADSICSSKAPQDNEPQIPDGGWGWVVVAASFLIATVADGLAFSYGLLQIKFVDHFETSEAKTSLIGSLFISVPLIAGPIMSALVDRYGCKKMTMVGGLFSTVGFVAAAYSNTVEVLYITYGIIAGLGMGLLYVTAVVSIAYWFEKRRNLAVGLGSCGVGFGTFVYSPLTTYLLNEYGWRGTLLLLAGTVLNVCVCGAVMRDPEWLIQEQKKQRNLSKSKRASSSTSISARSGGGESMYPDAEELKTMINSGETPEHILAALVSAIAEAENVEAVTKRNADLYNQKVSSVINLPTFLQQSEKLPPEVFNQITSNERLYNIILQNYPSLLLLKSSSESKLPTGSSKKEKEKLKKLKKKDFDKKLEIVKEKLLQPIPENNTVMITPKQARQDWFSRQIQTDHNYLKGIRVHRNSIMHRGAMMNIAKYKLRASSCPDIYKNSMWSMEDPVEETYAKKCIRMINKTFDFNMFTEFHFLMMNLSTLVLFIWFIVPYFYISTFMEDNGYSETQGSLMLGIFGVATIIGIVGLGWIGDLPWVNITKTYAACLIACGGTITLFPILIRVMDAKETYSFYILALNSMIFGLTFSSSYSYTPSILVELIALERFTMAYGLVLLSQGIGHLIGPPIAGALKDRTGYWDAAFYVAGIWVVVSGFLVAVIPYTKNFRIIGNAPLAKDVAVDPEPGVKIIIAH</sequence>
<dbReference type="InterPro" id="IPR020846">
    <property type="entry name" value="MFS_dom"/>
</dbReference>
<evidence type="ECO:0000256" key="2">
    <source>
        <dbReference type="SAM" id="MobiDB-lite"/>
    </source>
</evidence>
<keyword evidence="3" id="KW-1133">Transmembrane helix</keyword>
<feature type="compositionally biased region" description="Basic residues" evidence="2">
    <location>
        <begin position="53"/>
        <end position="71"/>
    </location>
</feature>
<organism evidence="5 6">
    <name type="scientific">Pararge aegeria aegeria</name>
    <dbReference type="NCBI Taxonomy" id="348720"/>
    <lineage>
        <taxon>Eukaryota</taxon>
        <taxon>Metazoa</taxon>
        <taxon>Ecdysozoa</taxon>
        <taxon>Arthropoda</taxon>
        <taxon>Hexapoda</taxon>
        <taxon>Insecta</taxon>
        <taxon>Pterygota</taxon>
        <taxon>Neoptera</taxon>
        <taxon>Endopterygota</taxon>
        <taxon>Lepidoptera</taxon>
        <taxon>Glossata</taxon>
        <taxon>Ditrysia</taxon>
        <taxon>Papilionoidea</taxon>
        <taxon>Nymphalidae</taxon>
        <taxon>Satyrinae</taxon>
        <taxon>Satyrini</taxon>
        <taxon>Parargina</taxon>
        <taxon>Pararge</taxon>
    </lineage>
</organism>
<evidence type="ECO:0000313" key="5">
    <source>
        <dbReference type="EMBL" id="CAH2233261.1"/>
    </source>
</evidence>
<accession>A0A8S4RCJ0</accession>
<evidence type="ECO:0000313" key="6">
    <source>
        <dbReference type="Proteomes" id="UP000838756"/>
    </source>
</evidence>
<dbReference type="PANTHER" id="PTHR11360:SF111">
    <property type="entry name" value="CHASKI, ISOFORM A"/>
    <property type="match status" value="1"/>
</dbReference>
<dbReference type="GO" id="GO:0016020">
    <property type="term" value="C:membrane"/>
    <property type="evidence" value="ECO:0007669"/>
    <property type="project" value="UniProtKB-SubCell"/>
</dbReference>
<keyword evidence="3" id="KW-0812">Transmembrane</keyword>
<feature type="transmembrane region" description="Helical" evidence="3">
    <location>
        <begin position="823"/>
        <end position="844"/>
    </location>
</feature>
<evidence type="ECO:0000256" key="3">
    <source>
        <dbReference type="SAM" id="Phobius"/>
    </source>
</evidence>
<dbReference type="PANTHER" id="PTHR11360">
    <property type="entry name" value="MONOCARBOXYLATE TRANSPORTER"/>
    <property type="match status" value="1"/>
</dbReference>
<dbReference type="InterPro" id="IPR011701">
    <property type="entry name" value="MFS"/>
</dbReference>
<protein>
    <submittedName>
        <fullName evidence="5">Jg2980 protein</fullName>
    </submittedName>
</protein>
<dbReference type="GO" id="GO:0008028">
    <property type="term" value="F:monocarboxylic acid transmembrane transporter activity"/>
    <property type="evidence" value="ECO:0007669"/>
    <property type="project" value="TreeGrafter"/>
</dbReference>
<feature type="transmembrane region" description="Helical" evidence="3">
    <location>
        <begin position="301"/>
        <end position="328"/>
    </location>
</feature>
<feature type="compositionally biased region" description="Low complexity" evidence="2">
    <location>
        <begin position="407"/>
        <end position="416"/>
    </location>
</feature>
<feature type="transmembrane region" description="Helical" evidence="3">
    <location>
        <begin position="335"/>
        <end position="354"/>
    </location>
</feature>
<evidence type="ECO:0000256" key="1">
    <source>
        <dbReference type="ARBA" id="ARBA00004141"/>
    </source>
</evidence>
<feature type="transmembrane region" description="Helical" evidence="3">
    <location>
        <begin position="208"/>
        <end position="230"/>
    </location>
</feature>
<keyword evidence="3" id="KW-0472">Membrane</keyword>
<proteinExistence type="predicted"/>
<name>A0A8S4RCJ0_9NEOP</name>
<feature type="transmembrane region" description="Helical" evidence="3">
    <location>
        <begin position="250"/>
        <end position="270"/>
    </location>
</feature>
<reference evidence="5" key="1">
    <citation type="submission" date="2022-03" db="EMBL/GenBank/DDBJ databases">
        <authorList>
            <person name="Lindestad O."/>
        </authorList>
    </citation>
    <scope>NUCLEOTIDE SEQUENCE</scope>
</reference>
<feature type="transmembrane region" description="Helical" evidence="3">
    <location>
        <begin position="656"/>
        <end position="679"/>
    </location>
</feature>